<dbReference type="PANTHER" id="PTHR43461:SF1">
    <property type="entry name" value="TRANSMEMBRANE PROTEIN 256"/>
    <property type="match status" value="1"/>
</dbReference>
<evidence type="ECO:0000256" key="1">
    <source>
        <dbReference type="ARBA" id="ARBA00004141"/>
    </source>
</evidence>
<keyword evidence="5 6" id="KW-0472">Membrane</keyword>
<name>A0ABQ3BUV5_9FLAO</name>
<proteinExistence type="inferred from homology"/>
<comment type="caution">
    <text evidence="7">The sequence shown here is derived from an EMBL/GenBank/DDBJ whole genome shotgun (WGS) entry which is preliminary data.</text>
</comment>
<reference evidence="8" key="1">
    <citation type="journal article" date="2019" name="Int. J. Syst. Evol. Microbiol.">
        <title>The Global Catalogue of Microorganisms (GCM) 10K type strain sequencing project: providing services to taxonomists for standard genome sequencing and annotation.</title>
        <authorList>
            <consortium name="The Broad Institute Genomics Platform"/>
            <consortium name="The Broad Institute Genome Sequencing Center for Infectious Disease"/>
            <person name="Wu L."/>
            <person name="Ma J."/>
        </authorList>
    </citation>
    <scope>NUCLEOTIDE SEQUENCE [LARGE SCALE GENOMIC DNA]</scope>
    <source>
        <strain evidence="8">KCTC 12708</strain>
    </source>
</reference>
<comment type="subcellular location">
    <subcellularLocation>
        <location evidence="1">Membrane</location>
        <topology evidence="1">Multi-pass membrane protein</topology>
    </subcellularLocation>
</comment>
<sequence length="129" mass="14228">MQRKLLILGCVFGMLAVILGAFGAHGLKEVLTEESLTSYETGVRYQFYHAFLALIIANTSFFTDKTKNIVFWMLLVGVLLFSGSIYLLTTSAITGVSIKSFGFVTPIGGVFLILAWLVLILNVLKMNKK</sequence>
<gene>
    <name evidence="7" type="ORF">GCM10008088_17090</name>
</gene>
<evidence type="ECO:0000256" key="3">
    <source>
        <dbReference type="ARBA" id="ARBA00022692"/>
    </source>
</evidence>
<evidence type="ECO:0000256" key="4">
    <source>
        <dbReference type="ARBA" id="ARBA00022989"/>
    </source>
</evidence>
<dbReference type="PANTHER" id="PTHR43461">
    <property type="entry name" value="TRANSMEMBRANE PROTEIN 256"/>
    <property type="match status" value="1"/>
</dbReference>
<evidence type="ECO:0000313" key="8">
    <source>
        <dbReference type="Proteomes" id="UP000615593"/>
    </source>
</evidence>
<feature type="transmembrane region" description="Helical" evidence="6">
    <location>
        <begin position="70"/>
        <end position="89"/>
    </location>
</feature>
<protein>
    <submittedName>
        <fullName evidence="7">Membrane protein</fullName>
    </submittedName>
</protein>
<dbReference type="GeneID" id="94369374"/>
<feature type="transmembrane region" description="Helical" evidence="6">
    <location>
        <begin position="47"/>
        <end position="63"/>
    </location>
</feature>
<dbReference type="EMBL" id="BMWY01000004">
    <property type="protein sequence ID" value="GGZ56096.1"/>
    <property type="molecule type" value="Genomic_DNA"/>
</dbReference>
<feature type="transmembrane region" description="Helical" evidence="6">
    <location>
        <begin position="101"/>
        <end position="124"/>
    </location>
</feature>
<comment type="similarity">
    <text evidence="2">Belongs to the UPF0382 family.</text>
</comment>
<keyword evidence="4 6" id="KW-1133">Transmembrane helix</keyword>
<organism evidence="7 8">
    <name type="scientific">Mesonia mobilis</name>
    <dbReference type="NCBI Taxonomy" id="369791"/>
    <lineage>
        <taxon>Bacteria</taxon>
        <taxon>Pseudomonadati</taxon>
        <taxon>Bacteroidota</taxon>
        <taxon>Flavobacteriia</taxon>
        <taxon>Flavobacteriales</taxon>
        <taxon>Flavobacteriaceae</taxon>
        <taxon>Mesonia</taxon>
    </lineage>
</organism>
<dbReference type="Proteomes" id="UP000615593">
    <property type="component" value="Unassembled WGS sequence"/>
</dbReference>
<evidence type="ECO:0000256" key="2">
    <source>
        <dbReference type="ARBA" id="ARBA00009694"/>
    </source>
</evidence>
<dbReference type="Pfam" id="PF04241">
    <property type="entry name" value="DUF423"/>
    <property type="match status" value="1"/>
</dbReference>
<keyword evidence="3 6" id="KW-0812">Transmembrane</keyword>
<evidence type="ECO:0000256" key="5">
    <source>
        <dbReference type="ARBA" id="ARBA00023136"/>
    </source>
</evidence>
<keyword evidence="8" id="KW-1185">Reference proteome</keyword>
<evidence type="ECO:0000256" key="6">
    <source>
        <dbReference type="SAM" id="Phobius"/>
    </source>
</evidence>
<dbReference type="InterPro" id="IPR006696">
    <property type="entry name" value="DUF423"/>
</dbReference>
<accession>A0ABQ3BUV5</accession>
<dbReference type="RefSeq" id="WP_027884944.1">
    <property type="nucleotide sequence ID" value="NZ_BMWY01000004.1"/>
</dbReference>
<evidence type="ECO:0000313" key="7">
    <source>
        <dbReference type="EMBL" id="GGZ56096.1"/>
    </source>
</evidence>